<keyword evidence="6 8" id="KW-0406">Ion transport</keyword>
<feature type="region of interest" description="Disordered" evidence="9">
    <location>
        <begin position="614"/>
        <end position="657"/>
    </location>
</feature>
<feature type="transmembrane region" description="Helical" evidence="8">
    <location>
        <begin position="171"/>
        <end position="188"/>
    </location>
</feature>
<evidence type="ECO:0000259" key="10">
    <source>
        <dbReference type="Pfam" id="PF01545"/>
    </source>
</evidence>
<keyword evidence="8" id="KW-0256">Endoplasmic reticulum</keyword>
<feature type="transmembrane region" description="Helical" evidence="8">
    <location>
        <begin position="387"/>
        <end position="407"/>
    </location>
</feature>
<dbReference type="InterPro" id="IPR002524">
    <property type="entry name" value="Cation_efflux"/>
</dbReference>
<reference evidence="11" key="3">
    <citation type="submission" date="2025-07" db="EMBL/GenBank/DDBJ databases">
        <authorList>
            <consortium name="NCBI Genome Project"/>
        </authorList>
    </citation>
    <scope>NUCLEOTIDE SEQUENCE</scope>
    <source>
        <strain evidence="11">CBS432</strain>
    </source>
</reference>
<feature type="transmembrane region" description="Helical" evidence="8">
    <location>
        <begin position="90"/>
        <end position="123"/>
    </location>
</feature>
<feature type="transmembrane region" description="Helical" evidence="8">
    <location>
        <begin position="527"/>
        <end position="548"/>
    </location>
</feature>
<organism evidence="11">
    <name type="scientific">Saccharomyces paradoxus</name>
    <name type="common">Yeast</name>
    <name type="synonym">Saccharomyces douglasii</name>
    <dbReference type="NCBI Taxonomy" id="27291"/>
    <lineage>
        <taxon>Eukaryota</taxon>
        <taxon>Fungi</taxon>
        <taxon>Dikarya</taxon>
        <taxon>Ascomycota</taxon>
        <taxon>Saccharomycotina</taxon>
        <taxon>Saccharomycetes</taxon>
        <taxon>Saccharomycetales</taxon>
        <taxon>Saccharomycetaceae</taxon>
        <taxon>Saccharomyces</taxon>
    </lineage>
</organism>
<evidence type="ECO:0000256" key="9">
    <source>
        <dbReference type="SAM" id="MobiDB-lite"/>
    </source>
</evidence>
<evidence type="ECO:0000313" key="11">
    <source>
        <dbReference type="RefSeq" id="XP_033765441.1"/>
    </source>
</evidence>
<evidence type="ECO:0000256" key="4">
    <source>
        <dbReference type="ARBA" id="ARBA00022692"/>
    </source>
</evidence>
<dbReference type="InterPro" id="IPR027469">
    <property type="entry name" value="Cation_efflux_TMD_sf"/>
</dbReference>
<accession>A0A8B8UP62</accession>
<gene>
    <name evidence="11" type="primary">MSC2</name>
    <name evidence="11" type="ORF">SPAR_D04080</name>
</gene>
<feature type="transmembrane region" description="Helical" evidence="8">
    <location>
        <begin position="560"/>
        <end position="577"/>
    </location>
</feature>
<evidence type="ECO:0000256" key="5">
    <source>
        <dbReference type="ARBA" id="ARBA00022989"/>
    </source>
</evidence>
<dbReference type="GO" id="GO:0005385">
    <property type="term" value="F:zinc ion transmembrane transporter activity"/>
    <property type="evidence" value="ECO:0007669"/>
    <property type="project" value="UniProtKB-UniRule"/>
</dbReference>
<feature type="transmembrane region" description="Helical" evidence="8">
    <location>
        <begin position="220"/>
        <end position="240"/>
    </location>
</feature>
<feature type="domain" description="Cation efflux protein transmembrane" evidence="10">
    <location>
        <begin position="389"/>
        <end position="584"/>
    </location>
</feature>
<dbReference type="PANTHER" id="PTHR45755:SF4">
    <property type="entry name" value="ZINC TRANSPORTER 7"/>
    <property type="match status" value="1"/>
</dbReference>
<feature type="transmembrane region" description="Helical" evidence="8">
    <location>
        <begin position="419"/>
        <end position="438"/>
    </location>
</feature>
<dbReference type="VEuPathDB" id="FungiDB:SPAR_D04080"/>
<evidence type="ECO:0000256" key="6">
    <source>
        <dbReference type="ARBA" id="ARBA00023065"/>
    </source>
</evidence>
<reference evidence="11" key="2">
    <citation type="submission" date="2020-01" db="EMBL/GenBank/DDBJ databases">
        <title>Population-level Yeast Reference Genomes.</title>
        <authorList>
            <person name="Yue J.-X."/>
        </authorList>
    </citation>
    <scope>NUCLEOTIDE SEQUENCE</scope>
    <source>
        <strain evidence="11">CBS432</strain>
    </source>
</reference>
<name>A0A8B8UP62_SACPA</name>
<dbReference type="GO" id="GO:0005794">
    <property type="term" value="C:Golgi apparatus"/>
    <property type="evidence" value="ECO:0007669"/>
    <property type="project" value="TreeGrafter"/>
</dbReference>
<comment type="similarity">
    <text evidence="2 8">Belongs to the cation diffusion facilitator (CDF) transporter (TC 2.A.4) family. SLC30A subfamily.</text>
</comment>
<feature type="transmembrane region" description="Helical" evidence="8">
    <location>
        <begin position="296"/>
        <end position="318"/>
    </location>
</feature>
<feature type="transmembrane region" description="Helical" evidence="8">
    <location>
        <begin position="450"/>
        <end position="474"/>
    </location>
</feature>
<keyword evidence="3 8" id="KW-0813">Transport</keyword>
<keyword evidence="4 8" id="KW-0812">Transmembrane</keyword>
<dbReference type="GO" id="GO:0031410">
    <property type="term" value="C:cytoplasmic vesicle"/>
    <property type="evidence" value="ECO:0007669"/>
    <property type="project" value="TreeGrafter"/>
</dbReference>
<protein>
    <recommendedName>
        <fullName evidence="8">Zinc transporter</fullName>
    </recommendedName>
</protein>
<reference evidence="11" key="1">
    <citation type="journal article" date="2017" name="Nat. Genet.">
        <title>Contrasting evolutionary genome dynamics between domesticated and wild yeasts.</title>
        <authorList>
            <person name="Yue J.X."/>
            <person name="Li J."/>
            <person name="Aigrain L."/>
            <person name="Hallin J."/>
            <person name="Persson K."/>
            <person name="Oliver K."/>
            <person name="Bergstrom A."/>
            <person name="Coupland P."/>
            <person name="Warringer J."/>
            <person name="Lagomarsino M.C."/>
            <person name="Fischer G."/>
            <person name="Durbin R."/>
            <person name="Liti G."/>
        </authorList>
    </citation>
    <scope>NUCLEOTIDE SEQUENCE</scope>
    <source>
        <strain evidence="11">CBS432</strain>
    </source>
</reference>
<dbReference type="GO" id="GO:1904257">
    <property type="term" value="P:zinc ion import into Golgi lumen"/>
    <property type="evidence" value="ECO:0007669"/>
    <property type="project" value="TreeGrafter"/>
</dbReference>
<comment type="subcellular location">
    <subcellularLocation>
        <location evidence="8">Endoplasmic reticulum membrane</location>
        <topology evidence="8">Multi-pass membrane protein</topology>
    </subcellularLocation>
    <subcellularLocation>
        <location evidence="1">Membrane</location>
        <topology evidence="1">Multi-pass membrane protein</topology>
    </subcellularLocation>
</comment>
<keyword evidence="7 8" id="KW-0472">Membrane</keyword>
<evidence type="ECO:0000256" key="1">
    <source>
        <dbReference type="ARBA" id="ARBA00004141"/>
    </source>
</evidence>
<dbReference type="AlphaFoldDB" id="A0A8B8UP62"/>
<dbReference type="FunFam" id="1.20.1510.10:FF:000014">
    <property type="entry name" value="Cation efflux protein/ zinc transporter"/>
    <property type="match status" value="1"/>
</dbReference>
<sequence length="726" mass="80806">MDLQELLAKVPLLLSYPTIILSSNLIVPSHNDLISRATTTSAAEYAGQSPALFSTDHVIRLVFLPMFVASSFNLFAHYFNFVNYFSRRKYYVLFTAVFLISILTAIFHPIQSTCITLLIIKLLTTAGESSSTIAINFKIILKTFVPFITMTLVMLRCDPSFDIDAGDMNKIFASLTAYAVLILALRYASPMLLSTLSSSIDVVYKDTGIAQDSISRNKKFPLMLVLPFISFALLYLMTIFNNTYNIQLLMVFVFFGCLSIFFLSLKDLFTEDGNQKKRGQEDEHCRMFETKYMISHFWLTRFTILMTGIMAIVVHFLSFNEITSSIKTDLLSLLFVIIAEYGSTFSSIHPDSHSHNHAHHHSHLTNSLPLENESIFRQMALNKDTRSIFSFLLLNTAFMFVQLLYSFRSKSLGLLSDSLHMALDCTSLLLGLIAGILTKKPASDKFPFGLNYLGTLAGFTNGVLLLGIVCGIFVEAIERIFNPIHLHATNELLVVATLGLLVNLVGLFAFDHGAHDHGGTDNENMKGIFLHILADTLGSVGVVISTLLIKLTHWPIFDPIASLLIGSLILLSALPLLKSTSANILLRLDDKKHNLVKSALNQISTTPGITGYTTPRFWPTESGSSGHSHSHGHTHSHLEDHDHGHHHDQTNDSEEPPSLVGYIHVQYVDGENSTIIKKRVEKIFENVSIKAWVQVEPQNSSCWCRATSMNTVSTNPNSLPLQPIAS</sequence>
<dbReference type="RefSeq" id="XP_033765441.1">
    <property type="nucleotide sequence ID" value="XM_033909550.1"/>
</dbReference>
<dbReference type="NCBIfam" id="TIGR01297">
    <property type="entry name" value="CDF"/>
    <property type="match status" value="1"/>
</dbReference>
<dbReference type="PANTHER" id="PTHR45755">
    <property type="match status" value="1"/>
</dbReference>
<dbReference type="GO" id="GO:0006882">
    <property type="term" value="P:intracellular zinc ion homeostasis"/>
    <property type="evidence" value="ECO:0007669"/>
    <property type="project" value="InterPro"/>
</dbReference>
<feature type="transmembrane region" description="Helical" evidence="8">
    <location>
        <begin position="58"/>
        <end position="78"/>
    </location>
</feature>
<comment type="function">
    <text evidence="8">Functions as a zinc transporter.</text>
</comment>
<comment type="caution">
    <text evidence="8">Lacks conserved residue(s) required for the propagation of feature annotation.</text>
</comment>
<dbReference type="KEGG" id="spao:SPAR_D04080"/>
<dbReference type="SUPFAM" id="SSF161111">
    <property type="entry name" value="Cation efflux protein transmembrane domain-like"/>
    <property type="match status" value="1"/>
</dbReference>
<evidence type="ECO:0000256" key="3">
    <source>
        <dbReference type="ARBA" id="ARBA00022448"/>
    </source>
</evidence>
<dbReference type="GeneID" id="54629655"/>
<feature type="compositionally biased region" description="Basic and acidic residues" evidence="9">
    <location>
        <begin position="636"/>
        <end position="650"/>
    </location>
</feature>
<feature type="transmembrane region" description="Helical" evidence="8">
    <location>
        <begin position="135"/>
        <end position="155"/>
    </location>
</feature>
<dbReference type="InterPro" id="IPR058533">
    <property type="entry name" value="Cation_efflux_TM"/>
</dbReference>
<feature type="transmembrane region" description="Helical" evidence="8">
    <location>
        <begin position="494"/>
        <end position="515"/>
    </location>
</feature>
<reference evidence="11" key="4">
    <citation type="submission" date="2025-08" db="UniProtKB">
        <authorList>
            <consortium name="RefSeq"/>
        </authorList>
    </citation>
    <scope>IDENTIFICATION</scope>
    <source>
        <strain evidence="11">CBS432</strain>
    </source>
</reference>
<proteinExistence type="inferred from homology"/>
<keyword evidence="5 8" id="KW-1133">Transmembrane helix</keyword>
<dbReference type="Gene3D" id="1.20.1510.10">
    <property type="entry name" value="Cation efflux protein transmembrane domain"/>
    <property type="match status" value="1"/>
</dbReference>
<evidence type="ECO:0000256" key="7">
    <source>
        <dbReference type="ARBA" id="ARBA00023136"/>
    </source>
</evidence>
<dbReference type="GO" id="GO:0005789">
    <property type="term" value="C:endoplasmic reticulum membrane"/>
    <property type="evidence" value="ECO:0007669"/>
    <property type="project" value="UniProtKB-SubCell"/>
</dbReference>
<feature type="transmembrane region" description="Helical" evidence="8">
    <location>
        <begin position="246"/>
        <end position="269"/>
    </location>
</feature>
<dbReference type="OrthoDB" id="78669at2759"/>
<evidence type="ECO:0000256" key="2">
    <source>
        <dbReference type="ARBA" id="ARBA00008873"/>
    </source>
</evidence>
<evidence type="ECO:0000256" key="8">
    <source>
        <dbReference type="RuleBase" id="RU369017"/>
    </source>
</evidence>
<dbReference type="InterPro" id="IPR045316">
    <property type="entry name" value="Msc2-like"/>
</dbReference>
<dbReference type="Pfam" id="PF01545">
    <property type="entry name" value="Cation_efflux"/>
    <property type="match status" value="1"/>
</dbReference>